<comment type="caution">
    <text evidence="1">The sequence shown here is derived from an EMBL/GenBank/DDBJ whole genome shotgun (WGS) entry which is preliminary data.</text>
</comment>
<accession>A0A328MX29</accession>
<reference evidence="1 2" key="1">
    <citation type="submission" date="2018-03" db="EMBL/GenBank/DDBJ databases">
        <title>Defining the species Micromonospora saelicesensis and Micromonospora noduli under the framework of genomics.</title>
        <authorList>
            <person name="Riesco R."/>
            <person name="Trujillo M.E."/>
        </authorList>
    </citation>
    <scope>NUCLEOTIDE SEQUENCE [LARGE SCALE GENOMIC DNA]</scope>
    <source>
        <strain evidence="1 2">LAH08</strain>
    </source>
</reference>
<dbReference type="EMBL" id="PYAA01000033">
    <property type="protein sequence ID" value="RAN96526.1"/>
    <property type="molecule type" value="Genomic_DNA"/>
</dbReference>
<protein>
    <submittedName>
        <fullName evidence="1">Uncharacterized protein</fullName>
    </submittedName>
</protein>
<evidence type="ECO:0000313" key="2">
    <source>
        <dbReference type="Proteomes" id="UP000248966"/>
    </source>
</evidence>
<name>A0A328MX29_9ACTN</name>
<sequence length="91" mass="9935">MALMALRWFRGLRAPDDPIIRYDPSMSRTIGLAIASGLASWKGASVSLTDEGIGLAAAIKSDDSVLKREKSFLSELPRAISQKSIREMLEV</sequence>
<proteinExistence type="predicted"/>
<evidence type="ECO:0000313" key="1">
    <source>
        <dbReference type="EMBL" id="RAN96526.1"/>
    </source>
</evidence>
<gene>
    <name evidence="1" type="ORF">LAH08_05269</name>
</gene>
<organism evidence="1 2">
    <name type="scientific">Micromonospora noduli</name>
    <dbReference type="NCBI Taxonomy" id="709876"/>
    <lineage>
        <taxon>Bacteria</taxon>
        <taxon>Bacillati</taxon>
        <taxon>Actinomycetota</taxon>
        <taxon>Actinomycetes</taxon>
        <taxon>Micromonosporales</taxon>
        <taxon>Micromonosporaceae</taxon>
        <taxon>Micromonospora</taxon>
    </lineage>
</organism>
<dbReference type="AlphaFoldDB" id="A0A328MX29"/>
<dbReference type="Proteomes" id="UP000248966">
    <property type="component" value="Unassembled WGS sequence"/>
</dbReference>